<accession>A0A1M6C4G1</accession>
<reference evidence="1 2" key="1">
    <citation type="submission" date="2016-11" db="EMBL/GenBank/DDBJ databases">
        <authorList>
            <person name="Jaros S."/>
            <person name="Januszkiewicz K."/>
            <person name="Wedrychowicz H."/>
        </authorList>
    </citation>
    <scope>NUCLEOTIDE SEQUENCE [LARGE SCALE GENOMIC DNA]</scope>
    <source>
        <strain evidence="1 2">DSM 3074</strain>
    </source>
</reference>
<dbReference type="OrthoDB" id="1634489at2"/>
<dbReference type="RefSeq" id="WP_080325538.1">
    <property type="nucleotide sequence ID" value="NZ_FQYW01000007.1"/>
</dbReference>
<organism evidence="1 2">
    <name type="scientific">Anaerovibrio lipolyticus DSM 3074</name>
    <dbReference type="NCBI Taxonomy" id="1120997"/>
    <lineage>
        <taxon>Bacteria</taxon>
        <taxon>Bacillati</taxon>
        <taxon>Bacillota</taxon>
        <taxon>Negativicutes</taxon>
        <taxon>Selenomonadales</taxon>
        <taxon>Selenomonadaceae</taxon>
        <taxon>Anaerovibrio</taxon>
    </lineage>
</organism>
<sequence length="170" mass="20118">MFEFEEECKQHIEARKWGLLRNVYCSEYISLKKSNDFEGALKYLLITLFYDLSGMGNHNNVSKYDSLKWVFETRLWGDLSLLLKKLNLSDTGLDTIFKDSISQCIARPPFSYFNDDIMVLIIIDHLHQHNDLLEKYRPYANTPKIGSKDYYFYDDTKSLDYNLKHGLFDK</sequence>
<dbReference type="EMBL" id="FQYW01000007">
    <property type="protein sequence ID" value="SHI55910.1"/>
    <property type="molecule type" value="Genomic_DNA"/>
</dbReference>
<evidence type="ECO:0000313" key="2">
    <source>
        <dbReference type="Proteomes" id="UP000191240"/>
    </source>
</evidence>
<dbReference type="AlphaFoldDB" id="A0A1M6C4G1"/>
<gene>
    <name evidence="1" type="ORF">SAMN02745671_00996</name>
</gene>
<protein>
    <submittedName>
        <fullName evidence="1">Uncharacterized protein</fullName>
    </submittedName>
</protein>
<proteinExistence type="predicted"/>
<dbReference type="Proteomes" id="UP000191240">
    <property type="component" value="Unassembled WGS sequence"/>
</dbReference>
<name>A0A1M6C4G1_9FIRM</name>
<evidence type="ECO:0000313" key="1">
    <source>
        <dbReference type="EMBL" id="SHI55910.1"/>
    </source>
</evidence>